<sequence length="538" mass="60588">MKKNAKLLKILILFVTLILFIITAIFTYLYLNLKSNTPTLSHIAQKVGKPTFAVAFNYTVNTDRQLYQFSKNIGLENNPRTQQPVPPIGEIGARGFFILDIYPQFSEKIITSLDNILNDFLSTSESLDENEFFDPTPTGNQSNDEILNINDIEALNHNEDKVIESDGSPFAKPLTSLIEEIWNGKTFLIGGATQLQLSIKDSILLAIEPNIKKSLHLSSDTLKSLVLKNVPLSIQNFLGNHAIELSIESLEFDEENKINHSQVILSISDPIEFLNSICSQKINPWDFCGRFSFQRNNFRKNLESVLSLLNNNFNIKLDMYWSIKGQTFIFSNQKNFVSIISSDKKENNLNNILTTVSSSGADFLLPTDSLKNFSSISFLFDMIQTQNKLIDFSDRIRKKSSVLSDYFSSPAGDIMFSEIEKTINTLTSYSENASLTLDTDGDKLIPKIRLYAPTGDLFIKQGKEVNPEALNTIKIFITKAVSFGNFLLPRGLIPLPGPYIQKNGKWVIIQSEINVKSIAPYLESIDPYIDNSEDPTKL</sequence>
<keyword evidence="1" id="KW-0472">Membrane</keyword>
<evidence type="ECO:0000313" key="2">
    <source>
        <dbReference type="EMBL" id="KAB8039010.1"/>
    </source>
</evidence>
<dbReference type="RefSeq" id="WP_153420408.1">
    <property type="nucleotide sequence ID" value="NZ_WFLM01000003.1"/>
</dbReference>
<evidence type="ECO:0000256" key="1">
    <source>
        <dbReference type="SAM" id="Phobius"/>
    </source>
</evidence>
<dbReference type="EMBL" id="WFLM01000003">
    <property type="protein sequence ID" value="KAB8039010.1"/>
    <property type="molecule type" value="Genomic_DNA"/>
</dbReference>
<dbReference type="Proteomes" id="UP000437748">
    <property type="component" value="Unassembled WGS sequence"/>
</dbReference>
<evidence type="ECO:0008006" key="4">
    <source>
        <dbReference type="Google" id="ProtNLM"/>
    </source>
</evidence>
<proteinExistence type="predicted"/>
<protein>
    <recommendedName>
        <fullName evidence="4">DUF3352 domain-containing protein</fullName>
    </recommendedName>
</protein>
<organism evidence="2 3">
    <name type="scientific">Silvanigrella paludirubra</name>
    <dbReference type="NCBI Taxonomy" id="2499159"/>
    <lineage>
        <taxon>Bacteria</taxon>
        <taxon>Pseudomonadati</taxon>
        <taxon>Bdellovibrionota</taxon>
        <taxon>Oligoflexia</taxon>
        <taxon>Silvanigrellales</taxon>
        <taxon>Silvanigrellaceae</taxon>
        <taxon>Silvanigrella</taxon>
    </lineage>
</organism>
<keyword evidence="1" id="KW-1133">Transmembrane helix</keyword>
<accession>A0A6N6VSQ2</accession>
<comment type="caution">
    <text evidence="2">The sequence shown here is derived from an EMBL/GenBank/DDBJ whole genome shotgun (WGS) entry which is preliminary data.</text>
</comment>
<feature type="transmembrane region" description="Helical" evidence="1">
    <location>
        <begin position="7"/>
        <end position="31"/>
    </location>
</feature>
<keyword evidence="1" id="KW-0812">Transmembrane</keyword>
<name>A0A6N6VSQ2_9BACT</name>
<gene>
    <name evidence="2" type="ORF">GCL60_09130</name>
</gene>
<reference evidence="2 3" key="1">
    <citation type="submission" date="2019-10" db="EMBL/GenBank/DDBJ databases">
        <title>New species of Slilvanegrellaceae.</title>
        <authorList>
            <person name="Pitt A."/>
            <person name="Hahn M.W."/>
        </authorList>
    </citation>
    <scope>NUCLEOTIDE SEQUENCE [LARGE SCALE GENOMIC DNA]</scope>
    <source>
        <strain evidence="2 3">SP-Ram-0.45-NSY-1</strain>
    </source>
</reference>
<keyword evidence="3" id="KW-1185">Reference proteome</keyword>
<dbReference type="AlphaFoldDB" id="A0A6N6VSQ2"/>
<evidence type="ECO:0000313" key="3">
    <source>
        <dbReference type="Proteomes" id="UP000437748"/>
    </source>
</evidence>
<dbReference type="OrthoDB" id="5288902at2"/>